<dbReference type="PANTHER" id="PTHR11552">
    <property type="entry name" value="GLUCOSE-METHANOL-CHOLINE GMC OXIDOREDUCTASE"/>
    <property type="match status" value="1"/>
</dbReference>
<comment type="caution">
    <text evidence="9">The sequence shown here is derived from an EMBL/GenBank/DDBJ whole genome shotgun (WGS) entry which is preliminary data.</text>
</comment>
<evidence type="ECO:0000259" key="8">
    <source>
        <dbReference type="PROSITE" id="PS00624"/>
    </source>
</evidence>
<sequence length="527" mass="57629">MLNPTYDYIVVGGGSAGCVLANRLTENPQTTVLLLEAGSRDLRLEIQIPAAFSQLFRTHCDWAYQTEPQSKLHDRSLYWPRGKVLGGSSSLNASIYIRGHRWDYDRWQELGNSGWGFSNLLPYFKKAEHQERGGSVYHGTGGPLNVTDRPYTSPLSHAFVAAARSIGLPYTEDFNTPEPEGVGYYQVTQKRGRRHSSATAYLKPCRQRSNLTVLTDARATRLLWDGRWAVGVEFAREDGSTERVRTRRELILCGGAVNSPQLLMLSGVGAGDRLQALEIPVVVDLPGVGQNLQDHSVTGVVCECTQPISLEGAKTLANTLKYFLLGRGPLTSNVGEAGAFVKTRSNLTVPDLQLHFAPAYFVNHGFTKPKGYGFTLGSTPLRPHSRGYIDLRSPDPLAAPIIEPNYLSEEADWQVVRSGIALSRQILQASAFDAFRGAEFLPGIEVQSDGDIDEYIRAFTESLYHPVGTCKMGNDRLAVVNDRLQVRGTRGLRVVDASIMPAIVSGNTNAPAIAIAEKAADAIAGDR</sequence>
<dbReference type="PROSITE" id="PS00623">
    <property type="entry name" value="GMC_OXRED_1"/>
    <property type="match status" value="1"/>
</dbReference>
<dbReference type="NCBIfam" id="NF002550">
    <property type="entry name" value="PRK02106.1"/>
    <property type="match status" value="1"/>
</dbReference>
<dbReference type="EMBL" id="JADEXN010000360">
    <property type="protein sequence ID" value="MBE9042455.1"/>
    <property type="molecule type" value="Genomic_DNA"/>
</dbReference>
<protein>
    <submittedName>
        <fullName evidence="9">Choline dehydrogenase</fullName>
        <ecNumber evidence="9">1.1.99.1</ecNumber>
    </submittedName>
</protein>
<dbReference type="InterPro" id="IPR012132">
    <property type="entry name" value="GMC_OxRdtase"/>
</dbReference>
<keyword evidence="9" id="KW-0560">Oxidoreductase</keyword>
<evidence type="ECO:0000256" key="1">
    <source>
        <dbReference type="ARBA" id="ARBA00001974"/>
    </source>
</evidence>
<feature type="domain" description="Glucose-methanol-choline oxidoreductase N-terminal" evidence="7">
    <location>
        <begin position="82"/>
        <end position="105"/>
    </location>
</feature>
<evidence type="ECO:0000256" key="4">
    <source>
        <dbReference type="ARBA" id="ARBA00022827"/>
    </source>
</evidence>
<dbReference type="InterPro" id="IPR036188">
    <property type="entry name" value="FAD/NAD-bd_sf"/>
</dbReference>
<dbReference type="Pfam" id="PF00732">
    <property type="entry name" value="GMC_oxred_N"/>
    <property type="match status" value="1"/>
</dbReference>
<evidence type="ECO:0000256" key="5">
    <source>
        <dbReference type="PIRSR" id="PIRSR000137-2"/>
    </source>
</evidence>
<dbReference type="PIRSF" id="PIRSF000137">
    <property type="entry name" value="Alcohol_oxidase"/>
    <property type="match status" value="1"/>
</dbReference>
<feature type="domain" description="Glucose-methanol-choline oxidoreductase N-terminal" evidence="8">
    <location>
        <begin position="255"/>
        <end position="269"/>
    </location>
</feature>
<dbReference type="PANTHER" id="PTHR11552:SF147">
    <property type="entry name" value="CHOLINE DEHYDROGENASE, MITOCHONDRIAL"/>
    <property type="match status" value="1"/>
</dbReference>
<name>A0A928W393_9CYAN</name>
<comment type="similarity">
    <text evidence="2 6">Belongs to the GMC oxidoreductase family.</text>
</comment>
<gene>
    <name evidence="9" type="ORF">IQ235_16915</name>
</gene>
<evidence type="ECO:0000256" key="2">
    <source>
        <dbReference type="ARBA" id="ARBA00010790"/>
    </source>
</evidence>
<dbReference type="Gene3D" id="3.50.50.60">
    <property type="entry name" value="FAD/NAD(P)-binding domain"/>
    <property type="match status" value="1"/>
</dbReference>
<dbReference type="EC" id="1.1.99.1" evidence="9"/>
<dbReference type="Proteomes" id="UP000621799">
    <property type="component" value="Unassembled WGS sequence"/>
</dbReference>
<dbReference type="SUPFAM" id="SSF51905">
    <property type="entry name" value="FAD/NAD(P)-binding domain"/>
    <property type="match status" value="1"/>
</dbReference>
<dbReference type="PROSITE" id="PS00624">
    <property type="entry name" value="GMC_OXRED_2"/>
    <property type="match status" value="1"/>
</dbReference>
<keyword evidence="10" id="KW-1185">Reference proteome</keyword>
<dbReference type="InterPro" id="IPR000172">
    <property type="entry name" value="GMC_OxRdtase_N"/>
</dbReference>
<comment type="cofactor">
    <cofactor evidence="1 5">
        <name>FAD</name>
        <dbReference type="ChEBI" id="CHEBI:57692"/>
    </cofactor>
</comment>
<dbReference type="Pfam" id="PF05199">
    <property type="entry name" value="GMC_oxred_C"/>
    <property type="match status" value="1"/>
</dbReference>
<evidence type="ECO:0000256" key="3">
    <source>
        <dbReference type="ARBA" id="ARBA00022630"/>
    </source>
</evidence>
<dbReference type="InterPro" id="IPR007867">
    <property type="entry name" value="GMC_OxRtase_C"/>
</dbReference>
<dbReference type="SUPFAM" id="SSF54373">
    <property type="entry name" value="FAD-linked reductases, C-terminal domain"/>
    <property type="match status" value="1"/>
</dbReference>
<accession>A0A928W393</accession>
<keyword evidence="3 6" id="KW-0285">Flavoprotein</keyword>
<evidence type="ECO:0000259" key="7">
    <source>
        <dbReference type="PROSITE" id="PS00623"/>
    </source>
</evidence>
<feature type="binding site" evidence="5">
    <location>
        <position position="84"/>
    </location>
    <ligand>
        <name>FAD</name>
        <dbReference type="ChEBI" id="CHEBI:57692"/>
    </ligand>
</feature>
<proteinExistence type="inferred from homology"/>
<dbReference type="GO" id="GO:0008812">
    <property type="term" value="F:choline dehydrogenase activity"/>
    <property type="evidence" value="ECO:0007669"/>
    <property type="project" value="UniProtKB-EC"/>
</dbReference>
<evidence type="ECO:0000313" key="9">
    <source>
        <dbReference type="EMBL" id="MBE9042455.1"/>
    </source>
</evidence>
<dbReference type="GO" id="GO:0050660">
    <property type="term" value="F:flavin adenine dinucleotide binding"/>
    <property type="evidence" value="ECO:0007669"/>
    <property type="project" value="InterPro"/>
</dbReference>
<reference evidence="9" key="1">
    <citation type="submission" date="2020-10" db="EMBL/GenBank/DDBJ databases">
        <authorList>
            <person name="Castelo-Branco R."/>
            <person name="Eusebio N."/>
            <person name="Adriana R."/>
            <person name="Vieira A."/>
            <person name="Brugerolle De Fraissinette N."/>
            <person name="Rezende De Castro R."/>
            <person name="Schneider M.P."/>
            <person name="Vasconcelos V."/>
            <person name="Leao P.N."/>
        </authorList>
    </citation>
    <scope>NUCLEOTIDE SEQUENCE</scope>
    <source>
        <strain evidence="9">LEGE 11467</strain>
    </source>
</reference>
<dbReference type="AlphaFoldDB" id="A0A928W393"/>
<evidence type="ECO:0000256" key="6">
    <source>
        <dbReference type="RuleBase" id="RU003968"/>
    </source>
</evidence>
<keyword evidence="4 5" id="KW-0274">FAD</keyword>
<dbReference type="RefSeq" id="WP_264322615.1">
    <property type="nucleotide sequence ID" value="NZ_JADEXN010000360.1"/>
</dbReference>
<organism evidence="9 10">
    <name type="scientific">Zarconia navalis LEGE 11467</name>
    <dbReference type="NCBI Taxonomy" id="1828826"/>
    <lineage>
        <taxon>Bacteria</taxon>
        <taxon>Bacillati</taxon>
        <taxon>Cyanobacteriota</taxon>
        <taxon>Cyanophyceae</taxon>
        <taxon>Oscillatoriophycideae</taxon>
        <taxon>Oscillatoriales</taxon>
        <taxon>Oscillatoriales incertae sedis</taxon>
        <taxon>Zarconia</taxon>
        <taxon>Zarconia navalis</taxon>
    </lineage>
</organism>
<dbReference type="Gene3D" id="3.30.560.10">
    <property type="entry name" value="Glucose Oxidase, domain 3"/>
    <property type="match status" value="1"/>
</dbReference>
<evidence type="ECO:0000313" key="10">
    <source>
        <dbReference type="Proteomes" id="UP000621799"/>
    </source>
</evidence>